<evidence type="ECO:0000259" key="4">
    <source>
        <dbReference type="PROSITE" id="PS51161"/>
    </source>
</evidence>
<dbReference type="SUPFAM" id="SSF52980">
    <property type="entry name" value="Restriction endonuclease-like"/>
    <property type="match status" value="1"/>
</dbReference>
<dbReference type="OrthoDB" id="320396at2"/>
<dbReference type="InterPro" id="IPR054374">
    <property type="entry name" value="AF1548-like_C"/>
</dbReference>
<dbReference type="GO" id="GO:0003676">
    <property type="term" value="F:nucleic acid binding"/>
    <property type="evidence" value="ECO:0007669"/>
    <property type="project" value="InterPro"/>
</dbReference>
<keyword evidence="6" id="KW-1185">Reference proteome</keyword>
<gene>
    <name evidence="5" type="ORF">DFQ12_0437</name>
</gene>
<proteinExistence type="predicted"/>
<dbReference type="InterPro" id="IPR011856">
    <property type="entry name" value="tRNA_endonuc-like_dom_sf"/>
</dbReference>
<comment type="caution">
    <text evidence="5">The sequence shown here is derived from an EMBL/GenBank/DDBJ whole genome shotgun (WGS) entry which is preliminary data.</text>
</comment>
<name>A0A420BFX8_SPHD1</name>
<dbReference type="Gene3D" id="3.40.1350.10">
    <property type="match status" value="1"/>
</dbReference>
<dbReference type="RefSeq" id="WP_120257371.1">
    <property type="nucleotide sequence ID" value="NZ_RAPY01000001.1"/>
</dbReference>
<sequence length="281" mass="32253">MQVKKYSGELVPFNGEALRHSLSRSGANSDQVNEVYSSVIGEIYDGISTRELYQLAFDTLKTVRNSFAARYSLKKALRDLGPEGFYFEKYISHLLRSIGYESTTGQTVQGHAVSHELDVVAYKDGKLMTAECKFRNDIDAKISVTTAMYYLSRFKDISGIDYNFFGKKLQFQEGWLITNAYFTSDSIDFATYYGINLLSWDYPKENSIKRRVDKAVFYPVTCLTTLSDLEEQQLLKNQLILVKDLVNNPDKLDILGLNKERKEKVLKEASELLDYKVEEEY</sequence>
<evidence type="ECO:0000313" key="6">
    <source>
        <dbReference type="Proteomes" id="UP000286246"/>
    </source>
</evidence>
<dbReference type="PROSITE" id="PS51161">
    <property type="entry name" value="ATP_CONE"/>
    <property type="match status" value="1"/>
</dbReference>
<keyword evidence="2 3" id="KW-0067">ATP-binding</keyword>
<evidence type="ECO:0000256" key="1">
    <source>
        <dbReference type="ARBA" id="ARBA00022741"/>
    </source>
</evidence>
<evidence type="ECO:0000256" key="2">
    <source>
        <dbReference type="ARBA" id="ARBA00022840"/>
    </source>
</evidence>
<dbReference type="InterPro" id="IPR005144">
    <property type="entry name" value="ATP-cone_dom"/>
</dbReference>
<accession>A0A420BFX8</accession>
<feature type="domain" description="ATP-cone" evidence="4">
    <location>
        <begin position="1"/>
        <end position="82"/>
    </location>
</feature>
<dbReference type="AlphaFoldDB" id="A0A420BFX8"/>
<protein>
    <submittedName>
        <fullName evidence="5">ATP cone domain-containing protein</fullName>
    </submittedName>
</protein>
<organism evidence="5 6">
    <name type="scientific">Sphingobacterium detergens</name>
    <dbReference type="NCBI Taxonomy" id="1145106"/>
    <lineage>
        <taxon>Bacteria</taxon>
        <taxon>Pseudomonadati</taxon>
        <taxon>Bacteroidota</taxon>
        <taxon>Sphingobacteriia</taxon>
        <taxon>Sphingobacteriales</taxon>
        <taxon>Sphingobacteriaceae</taxon>
        <taxon>Sphingobacterium</taxon>
    </lineage>
</organism>
<dbReference type="Proteomes" id="UP000286246">
    <property type="component" value="Unassembled WGS sequence"/>
</dbReference>
<evidence type="ECO:0000256" key="3">
    <source>
        <dbReference type="PROSITE-ProRule" id="PRU00492"/>
    </source>
</evidence>
<reference evidence="5 6" key="1">
    <citation type="submission" date="2018-09" db="EMBL/GenBank/DDBJ databases">
        <title>Genomic Encyclopedia of Type Strains, Phase III (KMG-III): the genomes of soil and plant-associated and newly described type strains.</title>
        <authorList>
            <person name="Whitman W."/>
        </authorList>
    </citation>
    <scope>NUCLEOTIDE SEQUENCE [LARGE SCALE GENOMIC DNA]</scope>
    <source>
        <strain evidence="5 6">CECT 7938</strain>
    </source>
</reference>
<dbReference type="InterPro" id="IPR011335">
    <property type="entry name" value="Restrct_endonuc-II-like"/>
</dbReference>
<evidence type="ECO:0000313" key="5">
    <source>
        <dbReference type="EMBL" id="RKE55603.1"/>
    </source>
</evidence>
<dbReference type="GO" id="GO:0005524">
    <property type="term" value="F:ATP binding"/>
    <property type="evidence" value="ECO:0007669"/>
    <property type="project" value="UniProtKB-UniRule"/>
</dbReference>
<dbReference type="Pfam" id="PF22357">
    <property type="entry name" value="AF1548-like_C"/>
    <property type="match status" value="1"/>
</dbReference>
<keyword evidence="1 3" id="KW-0547">Nucleotide-binding</keyword>
<dbReference type="Pfam" id="PF03477">
    <property type="entry name" value="ATP-cone"/>
    <property type="match status" value="1"/>
</dbReference>
<dbReference type="EMBL" id="RAPY01000001">
    <property type="protein sequence ID" value="RKE55603.1"/>
    <property type="molecule type" value="Genomic_DNA"/>
</dbReference>